<reference evidence="2" key="1">
    <citation type="submission" date="2021-01" db="EMBL/GenBank/DDBJ databases">
        <authorList>
            <person name="Corre E."/>
            <person name="Pelletier E."/>
            <person name="Niang G."/>
            <person name="Scheremetjew M."/>
            <person name="Finn R."/>
            <person name="Kale V."/>
            <person name="Holt S."/>
            <person name="Cochrane G."/>
            <person name="Meng A."/>
            <person name="Brown T."/>
            <person name="Cohen L."/>
        </authorList>
    </citation>
    <scope>NUCLEOTIDE SEQUENCE</scope>
    <source>
        <strain evidence="2">CCMP281</strain>
    </source>
</reference>
<dbReference type="Gene3D" id="2.30.29.30">
    <property type="entry name" value="Pleckstrin-homology domain (PH domain)/Phosphotyrosine-binding domain (PTB)"/>
    <property type="match status" value="1"/>
</dbReference>
<feature type="compositionally biased region" description="Polar residues" evidence="1">
    <location>
        <begin position="145"/>
        <end position="159"/>
    </location>
</feature>
<protein>
    <recommendedName>
        <fullName evidence="3">PH domain-containing protein</fullName>
    </recommendedName>
</protein>
<dbReference type="AlphaFoldDB" id="A0A7S3EYE7"/>
<dbReference type="SUPFAM" id="SSF50729">
    <property type="entry name" value="PH domain-like"/>
    <property type="match status" value="1"/>
</dbReference>
<dbReference type="EMBL" id="HBHX01025121">
    <property type="protein sequence ID" value="CAE0113340.1"/>
    <property type="molecule type" value="Transcribed_RNA"/>
</dbReference>
<name>A0A7S3EYE7_9EUKA</name>
<accession>A0A7S3EYE7</accession>
<organism evidence="2">
    <name type="scientific">Haptolina ericina</name>
    <dbReference type="NCBI Taxonomy" id="156174"/>
    <lineage>
        <taxon>Eukaryota</taxon>
        <taxon>Haptista</taxon>
        <taxon>Haptophyta</taxon>
        <taxon>Prymnesiophyceae</taxon>
        <taxon>Prymnesiales</taxon>
        <taxon>Prymnesiaceae</taxon>
        <taxon>Haptolina</taxon>
    </lineage>
</organism>
<gene>
    <name evidence="2" type="ORF">HERI1096_LOCUS14000</name>
</gene>
<evidence type="ECO:0008006" key="3">
    <source>
        <dbReference type="Google" id="ProtNLM"/>
    </source>
</evidence>
<evidence type="ECO:0000256" key="1">
    <source>
        <dbReference type="SAM" id="MobiDB-lite"/>
    </source>
</evidence>
<feature type="compositionally biased region" description="Acidic residues" evidence="1">
    <location>
        <begin position="198"/>
        <end position="208"/>
    </location>
</feature>
<dbReference type="InterPro" id="IPR011993">
    <property type="entry name" value="PH-like_dom_sf"/>
</dbReference>
<feature type="region of interest" description="Disordered" evidence="1">
    <location>
        <begin position="142"/>
        <end position="208"/>
    </location>
</feature>
<sequence length="208" mass="23082">MTGGHSWQNRWFVLEVTTDAGAEEGSVVRTAMLTYHHSQNEKKDGQQIPLWEALGVRGSVSKTKGTEHRLTIKTASREWDLGTPDEEAAKEWTDLLIQWVGLPKVERVQPATSGEGSSALVVKAQWMEVRVDAHKPDAGIEDLSRSYTVSQSMTRSGSTMRGRRKREEDPKVPGSVTSSLPEDEEVSTFAETAASHAEEEDEDDEDDE</sequence>
<evidence type="ECO:0000313" key="2">
    <source>
        <dbReference type="EMBL" id="CAE0113340.1"/>
    </source>
</evidence>
<proteinExistence type="predicted"/>